<evidence type="ECO:0008006" key="7">
    <source>
        <dbReference type="Google" id="ProtNLM"/>
    </source>
</evidence>
<evidence type="ECO:0000256" key="4">
    <source>
        <dbReference type="ARBA" id="ARBA00023163"/>
    </source>
</evidence>
<dbReference type="Pfam" id="PF03965">
    <property type="entry name" value="Penicillinase_R"/>
    <property type="match status" value="1"/>
</dbReference>
<evidence type="ECO:0000256" key="2">
    <source>
        <dbReference type="ARBA" id="ARBA00023015"/>
    </source>
</evidence>
<dbReference type="InterPro" id="IPR036390">
    <property type="entry name" value="WH_DNA-bd_sf"/>
</dbReference>
<dbReference type="AlphaFoldDB" id="A0A1U7NHR5"/>
<dbReference type="GeneID" id="82202222"/>
<evidence type="ECO:0000256" key="3">
    <source>
        <dbReference type="ARBA" id="ARBA00023125"/>
    </source>
</evidence>
<keyword evidence="2" id="KW-0805">Transcription regulation</keyword>
<comment type="caution">
    <text evidence="5">The sequence shown here is derived from an EMBL/GenBank/DDBJ whole genome shotgun (WGS) entry which is preliminary data.</text>
</comment>
<sequence length="126" mass="14340">METERLTKRETQIMNVLWSSDEPLSAHDILVLAPELSRNTIQIVLKKLQTIGFIEVAGFGYNKNALTRTFRPIISQSQYIQSSLTEGTSYALAMNFIKQTDNPELLDQLAELIKEKKQELNTPEAE</sequence>
<comment type="similarity">
    <text evidence="1">Belongs to the BlaI transcriptional regulatory family.</text>
</comment>
<keyword evidence="4" id="KW-0804">Transcription</keyword>
<dbReference type="RefSeq" id="WP_075818259.1">
    <property type="nucleotide sequence ID" value="NZ_CAPIAK010000083.1"/>
</dbReference>
<keyword evidence="3" id="KW-0238">DNA-binding</keyword>
<name>A0A1U7NHR5_9FIRM</name>
<accession>A0A1U7NHR5</accession>
<dbReference type="Proteomes" id="UP000186341">
    <property type="component" value="Unassembled WGS sequence"/>
</dbReference>
<evidence type="ECO:0000313" key="5">
    <source>
        <dbReference type="EMBL" id="OLU41583.1"/>
    </source>
</evidence>
<evidence type="ECO:0000256" key="1">
    <source>
        <dbReference type="ARBA" id="ARBA00011046"/>
    </source>
</evidence>
<protein>
    <recommendedName>
        <fullName evidence="7">Transcriptional regulator</fullName>
    </recommendedName>
</protein>
<dbReference type="SUPFAM" id="SSF46785">
    <property type="entry name" value="Winged helix' DNA-binding domain"/>
    <property type="match status" value="1"/>
</dbReference>
<keyword evidence="6" id="KW-1185">Reference proteome</keyword>
<dbReference type="GO" id="GO:0045892">
    <property type="term" value="P:negative regulation of DNA-templated transcription"/>
    <property type="evidence" value="ECO:0007669"/>
    <property type="project" value="InterPro"/>
</dbReference>
<organism evidence="5 6">
    <name type="scientific">Ileibacterium valens</name>
    <dbReference type="NCBI Taxonomy" id="1862668"/>
    <lineage>
        <taxon>Bacteria</taxon>
        <taxon>Bacillati</taxon>
        <taxon>Bacillota</taxon>
        <taxon>Erysipelotrichia</taxon>
        <taxon>Erysipelotrichales</taxon>
        <taxon>Erysipelotrichaceae</taxon>
        <taxon>Ileibacterium</taxon>
    </lineage>
</organism>
<reference evidence="5 6" key="1">
    <citation type="submission" date="2016-11" db="EMBL/GenBank/DDBJ databases">
        <title>Description of two novel members of the family Erysipelotrichaceae: Ileibacterium lipovorans gen. nov., sp. nov. and Dubosiella newyorkensis, gen. nov., sp. nov.</title>
        <authorList>
            <person name="Cox L.M."/>
            <person name="Sohn J."/>
            <person name="Tyrrell K.L."/>
            <person name="Citron D.M."/>
            <person name="Lawson P.A."/>
            <person name="Patel N.B."/>
            <person name="Iizumi T."/>
            <person name="Perez-Perez G.I."/>
            <person name="Goldstein E.J."/>
            <person name="Blaser M.J."/>
        </authorList>
    </citation>
    <scope>NUCLEOTIDE SEQUENCE [LARGE SCALE GENOMIC DNA]</scope>
    <source>
        <strain evidence="5 6">NYU-BL-A3</strain>
    </source>
</reference>
<dbReference type="OrthoDB" id="2003001at2"/>
<gene>
    <name evidence="5" type="ORF">BO222_03150</name>
</gene>
<dbReference type="GO" id="GO:0003677">
    <property type="term" value="F:DNA binding"/>
    <property type="evidence" value="ECO:0007669"/>
    <property type="project" value="UniProtKB-KW"/>
</dbReference>
<dbReference type="InterPro" id="IPR036388">
    <property type="entry name" value="WH-like_DNA-bd_sf"/>
</dbReference>
<dbReference type="EMBL" id="MPJW01000080">
    <property type="protein sequence ID" value="OLU41583.1"/>
    <property type="molecule type" value="Genomic_DNA"/>
</dbReference>
<evidence type="ECO:0000313" key="6">
    <source>
        <dbReference type="Proteomes" id="UP000186341"/>
    </source>
</evidence>
<dbReference type="Gene3D" id="1.10.10.10">
    <property type="entry name" value="Winged helix-like DNA-binding domain superfamily/Winged helix DNA-binding domain"/>
    <property type="match status" value="1"/>
</dbReference>
<proteinExistence type="inferred from homology"/>
<dbReference type="InterPro" id="IPR005650">
    <property type="entry name" value="BlaI_family"/>
</dbReference>